<dbReference type="AlphaFoldDB" id="N2AGU9"/>
<dbReference type="InterPro" id="IPR025711">
    <property type="entry name" value="PepSY"/>
</dbReference>
<dbReference type="OrthoDB" id="9780101at2"/>
<feature type="chain" id="PRO_5039382705" description="PepSY domain-containing protein" evidence="1">
    <location>
        <begin position="25"/>
        <end position="244"/>
    </location>
</feature>
<dbReference type="STRING" id="1235802.C823_02360"/>
<accession>N2AGU9</accession>
<feature type="domain" description="PepSY" evidence="2">
    <location>
        <begin position="181"/>
        <end position="237"/>
    </location>
</feature>
<dbReference type="EMBL" id="AQFT01000072">
    <property type="protein sequence ID" value="EMZ27236.1"/>
    <property type="molecule type" value="Genomic_DNA"/>
</dbReference>
<name>N2AGU9_9FIRM</name>
<dbReference type="PATRIC" id="fig|1235802.3.peg.2498"/>
<reference evidence="3 4" key="1">
    <citation type="journal article" date="2014" name="Genome Announc.">
        <title>Draft genome sequences of the altered schaedler flora, a defined bacterial community from gnotobiotic mice.</title>
        <authorList>
            <person name="Wannemuehler M.J."/>
            <person name="Overstreet A.M."/>
            <person name="Ward D.V."/>
            <person name="Phillips G.J."/>
        </authorList>
    </citation>
    <scope>NUCLEOTIDE SEQUENCE [LARGE SCALE GENOMIC DNA]</scope>
    <source>
        <strain evidence="3 4">ASF492</strain>
    </source>
</reference>
<dbReference type="eggNOG" id="COG3212">
    <property type="taxonomic scope" value="Bacteria"/>
</dbReference>
<feature type="signal peptide" evidence="1">
    <location>
        <begin position="1"/>
        <end position="24"/>
    </location>
</feature>
<evidence type="ECO:0000313" key="4">
    <source>
        <dbReference type="Proteomes" id="UP000012589"/>
    </source>
</evidence>
<dbReference type="Gene3D" id="3.10.450.40">
    <property type="match status" value="3"/>
</dbReference>
<dbReference type="Proteomes" id="UP000012589">
    <property type="component" value="Unassembled WGS sequence"/>
</dbReference>
<evidence type="ECO:0000313" key="3">
    <source>
        <dbReference type="EMBL" id="EMZ27236.1"/>
    </source>
</evidence>
<organism evidence="3 4">
    <name type="scientific">Eubacterium plexicaudatum ASF492</name>
    <dbReference type="NCBI Taxonomy" id="1235802"/>
    <lineage>
        <taxon>Bacteria</taxon>
        <taxon>Bacillati</taxon>
        <taxon>Bacillota</taxon>
        <taxon>Clostridia</taxon>
        <taxon>Eubacteriales</taxon>
        <taxon>Eubacteriaceae</taxon>
        <taxon>Eubacterium</taxon>
    </lineage>
</organism>
<keyword evidence="4" id="KW-1185">Reference proteome</keyword>
<dbReference type="HOGENOM" id="CLU_1110297_0_0_9"/>
<gene>
    <name evidence="3" type="ORF">C823_02360</name>
</gene>
<keyword evidence="1" id="KW-0732">Signal</keyword>
<sequence>MATRKKLTAALLTAGIIATGGLAAANSVAAAGISGANQAREKALQKVPNAVVTDVDLERENGEQVYEVTLVKGTKKYEMTLRASDGKTLEYGWEKTAVAANRSRSLIGTEKCRQLALNKVKNGTITAISQKTDDGIDLYKVKMTAGKKRYTLEYHARTGALIECKWKLTAASATGSQNGDIGMEKAKQIALKEVPGAQVYKAEYDVDDGIGVYEIEVVKGNYEYEFKIEANSGTILERGKDFRD</sequence>
<comment type="caution">
    <text evidence="3">The sequence shown here is derived from an EMBL/GenBank/DDBJ whole genome shotgun (WGS) entry which is preliminary data.</text>
</comment>
<protein>
    <recommendedName>
        <fullName evidence="2">PepSY domain-containing protein</fullName>
    </recommendedName>
</protein>
<proteinExistence type="predicted"/>
<evidence type="ECO:0000259" key="2">
    <source>
        <dbReference type="Pfam" id="PF03413"/>
    </source>
</evidence>
<dbReference type="Pfam" id="PF03413">
    <property type="entry name" value="PepSY"/>
    <property type="match status" value="2"/>
</dbReference>
<evidence type="ECO:0000256" key="1">
    <source>
        <dbReference type="SAM" id="SignalP"/>
    </source>
</evidence>
<feature type="domain" description="PepSY" evidence="2">
    <location>
        <begin position="37"/>
        <end position="90"/>
    </location>
</feature>